<sequence>MDIYDSTAAVGTTFLPPKEQAKTTFNVYGQRITDAQPSIVQTGSTLKPEKIELNSSTVKNGASTDVPKPTIFIDTTIKPTEYKANADLSTSEIEATLSTPTEHTKSTFDVYGQRTTDALPSTVQSGATLKPEKIEDTSTVKNGASTDVPKPTISIDNTIQPTEYKANDGLSTSVVEATLPTTTEDDALLSISKNNSISELIKRNMTIGNNTVLLDIKQEPPMLNKIYNSAEGLIMEFTHNVRVLLSPVFGNTTVH</sequence>
<name>A0A7E4UY08_PANRE</name>
<reference evidence="2" key="2">
    <citation type="submission" date="2020-10" db="UniProtKB">
        <authorList>
            <consortium name="WormBaseParasite"/>
        </authorList>
    </citation>
    <scope>IDENTIFICATION</scope>
</reference>
<evidence type="ECO:0000313" key="1">
    <source>
        <dbReference type="Proteomes" id="UP000492821"/>
    </source>
</evidence>
<proteinExistence type="predicted"/>
<accession>A0A7E4UY08</accession>
<dbReference type="Proteomes" id="UP000492821">
    <property type="component" value="Unassembled WGS sequence"/>
</dbReference>
<evidence type="ECO:0000313" key="2">
    <source>
        <dbReference type="WBParaSite" id="Pan_g14200.t1"/>
    </source>
</evidence>
<dbReference type="WBParaSite" id="Pan_g14200.t1">
    <property type="protein sequence ID" value="Pan_g14200.t1"/>
    <property type="gene ID" value="Pan_g14200"/>
</dbReference>
<keyword evidence="1" id="KW-1185">Reference proteome</keyword>
<organism evidence="1 2">
    <name type="scientific">Panagrellus redivivus</name>
    <name type="common">Microworm</name>
    <dbReference type="NCBI Taxonomy" id="6233"/>
    <lineage>
        <taxon>Eukaryota</taxon>
        <taxon>Metazoa</taxon>
        <taxon>Ecdysozoa</taxon>
        <taxon>Nematoda</taxon>
        <taxon>Chromadorea</taxon>
        <taxon>Rhabditida</taxon>
        <taxon>Tylenchina</taxon>
        <taxon>Panagrolaimomorpha</taxon>
        <taxon>Panagrolaimoidea</taxon>
        <taxon>Panagrolaimidae</taxon>
        <taxon>Panagrellus</taxon>
    </lineage>
</organism>
<dbReference type="AlphaFoldDB" id="A0A7E4UY08"/>
<protein>
    <submittedName>
        <fullName evidence="2">Zonadhesin</fullName>
    </submittedName>
</protein>
<reference evidence="1" key="1">
    <citation type="journal article" date="2013" name="Genetics">
        <title>The draft genome and transcriptome of Panagrellus redivivus are shaped by the harsh demands of a free-living lifestyle.</title>
        <authorList>
            <person name="Srinivasan J."/>
            <person name="Dillman A.R."/>
            <person name="Macchietto M.G."/>
            <person name="Heikkinen L."/>
            <person name="Lakso M."/>
            <person name="Fracchia K.M."/>
            <person name="Antoshechkin I."/>
            <person name="Mortazavi A."/>
            <person name="Wong G."/>
            <person name="Sternberg P.W."/>
        </authorList>
    </citation>
    <scope>NUCLEOTIDE SEQUENCE [LARGE SCALE GENOMIC DNA]</scope>
    <source>
        <strain evidence="1">MT8872</strain>
    </source>
</reference>